<dbReference type="Proteomes" id="UP000467260">
    <property type="component" value="Chromosome"/>
</dbReference>
<feature type="region of interest" description="Disordered" evidence="1">
    <location>
        <begin position="1"/>
        <end position="20"/>
    </location>
</feature>
<evidence type="ECO:0000313" key="2">
    <source>
        <dbReference type="EMBL" id="BBZ22720.1"/>
    </source>
</evidence>
<gene>
    <name evidence="2" type="ORF">MHIB_11380</name>
</gene>
<accession>A0A7I7X0C8</accession>
<dbReference type="EMBL" id="AP022609">
    <property type="protein sequence ID" value="BBZ22720.1"/>
    <property type="molecule type" value="Genomic_DNA"/>
</dbReference>
<keyword evidence="3" id="KW-1185">Reference proteome</keyword>
<dbReference type="KEGG" id="mhib:MHIB_11380"/>
<evidence type="ECO:0000256" key="1">
    <source>
        <dbReference type="SAM" id="MobiDB-lite"/>
    </source>
</evidence>
<organism evidence="2 3">
    <name type="scientific">Mycolicibacter hiberniae</name>
    <dbReference type="NCBI Taxonomy" id="29314"/>
    <lineage>
        <taxon>Bacteria</taxon>
        <taxon>Bacillati</taxon>
        <taxon>Actinomycetota</taxon>
        <taxon>Actinomycetes</taxon>
        <taxon>Mycobacteriales</taxon>
        <taxon>Mycobacteriaceae</taxon>
        <taxon>Mycolicibacter</taxon>
    </lineage>
</organism>
<reference evidence="2 3" key="1">
    <citation type="journal article" date="2019" name="Emerg. Microbes Infect.">
        <title>Comprehensive subspecies identification of 175 nontuberculous mycobacteria species based on 7547 genomic profiles.</title>
        <authorList>
            <person name="Matsumoto Y."/>
            <person name="Kinjo T."/>
            <person name="Motooka D."/>
            <person name="Nabeya D."/>
            <person name="Jung N."/>
            <person name="Uechi K."/>
            <person name="Horii T."/>
            <person name="Iida T."/>
            <person name="Fujita J."/>
            <person name="Nakamura S."/>
        </authorList>
    </citation>
    <scope>NUCLEOTIDE SEQUENCE [LARGE SCALE GENOMIC DNA]</scope>
    <source>
        <strain evidence="2 3">JCM 13571</strain>
    </source>
</reference>
<protein>
    <submittedName>
        <fullName evidence="2">Uncharacterized protein</fullName>
    </submittedName>
</protein>
<dbReference type="AlphaFoldDB" id="A0A7I7X0C8"/>
<evidence type="ECO:0000313" key="3">
    <source>
        <dbReference type="Proteomes" id="UP000467260"/>
    </source>
</evidence>
<proteinExistence type="predicted"/>
<name>A0A7I7X0C8_9MYCO</name>
<dbReference type="RefSeq" id="WP_163787071.1">
    <property type="nucleotide sequence ID" value="NZ_AP022609.1"/>
</dbReference>
<sequence length="54" mass="6446">MGRHHNYSKRSRESRKAMIDGTFEDRDDTTYWYEMAEDLRPLADRVGGSPDLRR</sequence>